<keyword evidence="3" id="KW-1185">Reference proteome</keyword>
<protein>
    <submittedName>
        <fullName evidence="2">Uncharacterized protein</fullName>
    </submittedName>
</protein>
<keyword evidence="1" id="KW-1133">Transmembrane helix</keyword>
<evidence type="ECO:0000256" key="1">
    <source>
        <dbReference type="SAM" id="Phobius"/>
    </source>
</evidence>
<dbReference type="AlphaFoldDB" id="A0A4P9VVE2"/>
<feature type="non-terminal residue" evidence="2">
    <location>
        <position position="1"/>
    </location>
</feature>
<accession>A0A4P9VVE2</accession>
<proteinExistence type="predicted"/>
<name>A0A4P9VVE2_9FUNG</name>
<feature type="transmembrane region" description="Helical" evidence="1">
    <location>
        <begin position="214"/>
        <end position="236"/>
    </location>
</feature>
<reference evidence="3" key="1">
    <citation type="journal article" date="2018" name="Nat. Microbiol.">
        <title>Leveraging single-cell genomics to expand the fungal tree of life.</title>
        <authorList>
            <person name="Ahrendt S.R."/>
            <person name="Quandt C.A."/>
            <person name="Ciobanu D."/>
            <person name="Clum A."/>
            <person name="Salamov A."/>
            <person name="Andreopoulos B."/>
            <person name="Cheng J.F."/>
            <person name="Woyke T."/>
            <person name="Pelin A."/>
            <person name="Henrissat B."/>
            <person name="Reynolds N.K."/>
            <person name="Benny G.L."/>
            <person name="Smith M.E."/>
            <person name="James T.Y."/>
            <person name="Grigoriev I.V."/>
        </authorList>
    </citation>
    <scope>NUCLEOTIDE SEQUENCE [LARGE SCALE GENOMIC DNA]</scope>
</reference>
<gene>
    <name evidence="2" type="ORF">BDK51DRAFT_52114</name>
</gene>
<dbReference type="EMBL" id="ML001675">
    <property type="protein sequence ID" value="RKO83092.1"/>
    <property type="molecule type" value="Genomic_DNA"/>
</dbReference>
<dbReference type="Proteomes" id="UP000269721">
    <property type="component" value="Unassembled WGS sequence"/>
</dbReference>
<keyword evidence="1" id="KW-0812">Transmembrane</keyword>
<keyword evidence="1" id="KW-0472">Membrane</keyword>
<evidence type="ECO:0000313" key="3">
    <source>
        <dbReference type="Proteomes" id="UP000269721"/>
    </source>
</evidence>
<sequence>TPVPSTKLTDYHRTTIDLLAAGKLESGNRFVLEIKRVDDLVSPTGAVLAEKLVDVIVGLDVTPSGAVLVNDRPAPMGVSNIRTTSAVLVGLKNHGHDSGAVSRSDLLNAFDVGMVELEVHAYSWPAVIGGVEGSRVLLAEKLTEINGKKVEQSGFVHQVFEIEAGKSVKRISHGYIQEAELLAMKENMRTRGCHGRMRARLSAWWHSLSTLGKFAIATLAGGIALSIALALIQFILVISGFTSPADDEDAADESPFLEKVSMGGKAYLVVAQVDEESETDGLPAYTTDGYAAVALEEEKKEEQ</sequence>
<evidence type="ECO:0000313" key="2">
    <source>
        <dbReference type="EMBL" id="RKO83092.1"/>
    </source>
</evidence>
<organism evidence="2 3">
    <name type="scientific">Blyttiomyces helicus</name>
    <dbReference type="NCBI Taxonomy" id="388810"/>
    <lineage>
        <taxon>Eukaryota</taxon>
        <taxon>Fungi</taxon>
        <taxon>Fungi incertae sedis</taxon>
        <taxon>Chytridiomycota</taxon>
        <taxon>Chytridiomycota incertae sedis</taxon>
        <taxon>Chytridiomycetes</taxon>
        <taxon>Chytridiomycetes incertae sedis</taxon>
        <taxon>Blyttiomyces</taxon>
    </lineage>
</organism>
<dbReference type="OrthoDB" id="5561232at2759"/>